<evidence type="ECO:0000256" key="4">
    <source>
        <dbReference type="ARBA" id="ARBA00023163"/>
    </source>
</evidence>
<evidence type="ECO:0008006" key="7">
    <source>
        <dbReference type="Google" id="ProtNLM"/>
    </source>
</evidence>
<dbReference type="InterPro" id="IPR036390">
    <property type="entry name" value="WH_DNA-bd_sf"/>
</dbReference>
<dbReference type="InterPro" id="IPR005650">
    <property type="entry name" value="BlaI_family"/>
</dbReference>
<keyword evidence="4" id="KW-0804">Transcription</keyword>
<proteinExistence type="inferred from homology"/>
<organism evidence="5 6">
    <name type="scientific">Xylocopilactobacillus apicola</name>
    <dbReference type="NCBI Taxonomy" id="2932184"/>
    <lineage>
        <taxon>Bacteria</taxon>
        <taxon>Bacillati</taxon>
        <taxon>Bacillota</taxon>
        <taxon>Bacilli</taxon>
        <taxon>Lactobacillales</taxon>
        <taxon>Lactobacillaceae</taxon>
        <taxon>Xylocopilactobacillus</taxon>
    </lineage>
</organism>
<evidence type="ECO:0000313" key="5">
    <source>
        <dbReference type="EMBL" id="BDR58736.1"/>
    </source>
</evidence>
<keyword evidence="3" id="KW-0238">DNA-binding</keyword>
<comment type="similarity">
    <text evidence="1">Belongs to the BlaI transcriptional regulatory family.</text>
</comment>
<evidence type="ECO:0000256" key="3">
    <source>
        <dbReference type="ARBA" id="ARBA00023125"/>
    </source>
</evidence>
<dbReference type="EMBL" id="AP026802">
    <property type="protein sequence ID" value="BDR58736.1"/>
    <property type="molecule type" value="Genomic_DNA"/>
</dbReference>
<keyword evidence="6" id="KW-1185">Reference proteome</keyword>
<dbReference type="Pfam" id="PF03965">
    <property type="entry name" value="Penicillinase_R"/>
    <property type="match status" value="1"/>
</dbReference>
<protein>
    <recommendedName>
        <fullName evidence="7">Penicillinase repressor</fullName>
    </recommendedName>
</protein>
<evidence type="ECO:0000256" key="1">
    <source>
        <dbReference type="ARBA" id="ARBA00011046"/>
    </source>
</evidence>
<dbReference type="Gene3D" id="1.10.10.10">
    <property type="entry name" value="Winged helix-like DNA-binding domain superfamily/Winged helix DNA-binding domain"/>
    <property type="match status" value="1"/>
</dbReference>
<sequence>MNKLTRREEDVMHTLWSQENLELTAREIVRINSDLSQNTVQVVLKKLEDKGFVCTTGVTHSGPTLAKQYKALILEEDYYTSLVSKINRKKMVVNLISEIDDCLTIDDIIGIAEKKKKELREYKE</sequence>
<dbReference type="RefSeq" id="WP_317634572.1">
    <property type="nucleotide sequence ID" value="NZ_AP026802.1"/>
</dbReference>
<dbReference type="AlphaFoldDB" id="A0AAU9D8M0"/>
<keyword evidence="2" id="KW-0805">Transcription regulation</keyword>
<dbReference type="GO" id="GO:0003677">
    <property type="term" value="F:DNA binding"/>
    <property type="evidence" value="ECO:0007669"/>
    <property type="project" value="UniProtKB-KW"/>
</dbReference>
<evidence type="ECO:0000313" key="6">
    <source>
        <dbReference type="Proteomes" id="UP001321861"/>
    </source>
</evidence>
<name>A0AAU9D8M0_9LACO</name>
<dbReference type="Proteomes" id="UP001321861">
    <property type="component" value="Chromosome"/>
</dbReference>
<gene>
    <name evidence="5" type="ORF">XA3_11770</name>
</gene>
<reference evidence="5 6" key="1">
    <citation type="journal article" date="2023" name="Microbiol. Spectr.">
        <title>Symbiosis of Carpenter Bees with Uncharacterized Lactic Acid Bacteria Showing NAD Auxotrophy.</title>
        <authorList>
            <person name="Kawasaki S."/>
            <person name="Ozawa K."/>
            <person name="Mori T."/>
            <person name="Yamamoto A."/>
            <person name="Ito M."/>
            <person name="Ohkuma M."/>
            <person name="Sakamoto M."/>
            <person name="Matsutani M."/>
        </authorList>
    </citation>
    <scope>NUCLEOTIDE SEQUENCE [LARGE SCALE GENOMIC DNA]</scope>
    <source>
        <strain evidence="5 6">XA3</strain>
    </source>
</reference>
<accession>A0AAU9D8M0</accession>
<evidence type="ECO:0000256" key="2">
    <source>
        <dbReference type="ARBA" id="ARBA00023015"/>
    </source>
</evidence>
<dbReference type="SUPFAM" id="SSF46785">
    <property type="entry name" value="Winged helix' DNA-binding domain"/>
    <property type="match status" value="1"/>
</dbReference>
<dbReference type="InterPro" id="IPR036388">
    <property type="entry name" value="WH-like_DNA-bd_sf"/>
</dbReference>
<dbReference type="GO" id="GO:0045892">
    <property type="term" value="P:negative regulation of DNA-templated transcription"/>
    <property type="evidence" value="ECO:0007669"/>
    <property type="project" value="InterPro"/>
</dbReference>
<dbReference type="KEGG" id="xap:XA3_11770"/>